<keyword evidence="4" id="KW-0862">Zinc</keyword>
<dbReference type="GO" id="GO:0046872">
    <property type="term" value="F:metal ion binding"/>
    <property type="evidence" value="ECO:0007669"/>
    <property type="project" value="UniProtKB-KW"/>
</dbReference>
<dbReference type="SMART" id="SM00849">
    <property type="entry name" value="Lactamase_B"/>
    <property type="match status" value="1"/>
</dbReference>
<dbReference type="OrthoDB" id="9773738at2"/>
<keyword evidence="2" id="KW-0479">Metal-binding</keyword>
<geneLocation type="plasmid" evidence="6 7">
    <name>pRetIE4771a</name>
</geneLocation>
<accession>A0A060ID91</accession>
<evidence type="ECO:0000313" key="6">
    <source>
        <dbReference type="EMBL" id="AIC29671.1"/>
    </source>
</evidence>
<dbReference type="AlphaFoldDB" id="A0A060ID91"/>
<keyword evidence="6" id="KW-0614">Plasmid</keyword>
<dbReference type="InterPro" id="IPR036866">
    <property type="entry name" value="RibonucZ/Hydroxyglut_hydro"/>
</dbReference>
<protein>
    <submittedName>
        <fullName evidence="6">Metallo-beta-lactamase family hydrolase protein</fullName>
    </submittedName>
</protein>
<evidence type="ECO:0000256" key="3">
    <source>
        <dbReference type="ARBA" id="ARBA00022801"/>
    </source>
</evidence>
<dbReference type="EMBL" id="CP006987">
    <property type="protein sequence ID" value="AIC29671.1"/>
    <property type="molecule type" value="Genomic_DNA"/>
</dbReference>
<dbReference type="GO" id="GO:0016787">
    <property type="term" value="F:hydrolase activity"/>
    <property type="evidence" value="ECO:0007669"/>
    <property type="project" value="UniProtKB-KW"/>
</dbReference>
<evidence type="ECO:0000256" key="1">
    <source>
        <dbReference type="ARBA" id="ARBA00007749"/>
    </source>
</evidence>
<dbReference type="KEGG" id="rei:IE4771_PA00165"/>
<evidence type="ECO:0000313" key="7">
    <source>
        <dbReference type="Proteomes" id="UP000027180"/>
    </source>
</evidence>
<dbReference type="RefSeq" id="WP_040140103.1">
    <property type="nucleotide sequence ID" value="NZ_CP006987.1"/>
</dbReference>
<evidence type="ECO:0000256" key="2">
    <source>
        <dbReference type="ARBA" id="ARBA00022723"/>
    </source>
</evidence>
<dbReference type="Proteomes" id="UP000027180">
    <property type="component" value="Plasmid pRetIE4771a"/>
</dbReference>
<sequence length="297" mass="33275">MLNDQAHQTKLPYFYPFKFGTGEITVLSDGPLELGDPRENFLGVDAATVTEMLDRNFLSSSSVTLEQNIPLVKINGKTILFDTGMGTSKIFGPTTGRLLKSMQEAGIDPLEVDAVVLSHAHIDHTGGLCDQDGKLNFPNAEIFISESDFDDWTDGGKLDAGFKAQVENARRNLLPHRDRIAHFVDGQEFLPGVQAVHAPGHTLGHFCFLMQSDNDRLCFLGDLTHHHILLMERPWMEFKYDTDPKLSARSRTRVLDMLATDRIPVMSYHFAWPGLGNVAREREGFRYVPAAMQMLSR</sequence>
<name>A0A060ID91_RHIET</name>
<proteinExistence type="inferred from homology"/>
<evidence type="ECO:0000259" key="5">
    <source>
        <dbReference type="SMART" id="SM00849"/>
    </source>
</evidence>
<dbReference type="InterPro" id="IPR001279">
    <property type="entry name" value="Metallo-B-lactamas"/>
</dbReference>
<dbReference type="SUPFAM" id="SSF56281">
    <property type="entry name" value="Metallo-hydrolase/oxidoreductase"/>
    <property type="match status" value="1"/>
</dbReference>
<organism evidence="6 7">
    <name type="scientific">Rhizobium etli bv. mimosae str. IE4771</name>
    <dbReference type="NCBI Taxonomy" id="1432050"/>
    <lineage>
        <taxon>Bacteria</taxon>
        <taxon>Pseudomonadati</taxon>
        <taxon>Pseudomonadota</taxon>
        <taxon>Alphaproteobacteria</taxon>
        <taxon>Hyphomicrobiales</taxon>
        <taxon>Rhizobiaceae</taxon>
        <taxon>Rhizobium/Agrobacterium group</taxon>
        <taxon>Rhizobium</taxon>
    </lineage>
</organism>
<dbReference type="PANTHER" id="PTHR42978">
    <property type="entry name" value="QUORUM-QUENCHING LACTONASE YTNP-RELATED-RELATED"/>
    <property type="match status" value="1"/>
</dbReference>
<dbReference type="InterPro" id="IPR051013">
    <property type="entry name" value="MBL_superfamily_lactonases"/>
</dbReference>
<comment type="similarity">
    <text evidence="1">Belongs to the metallo-beta-lactamase superfamily.</text>
</comment>
<reference evidence="6 7" key="1">
    <citation type="submission" date="2013-12" db="EMBL/GenBank/DDBJ databases">
        <title>Complete genome sequence of Rhizobium etli bv. mimosae IE4771.</title>
        <authorList>
            <person name="Bustos P."/>
            <person name="Santamaria R.I."/>
            <person name="Lozano L."/>
            <person name="Ormeno-Orrillo E."/>
            <person name="Rogel M.A."/>
            <person name="Romero D."/>
            <person name="Cevallos M.A."/>
            <person name="Martinez-Romero E."/>
            <person name="Gonzalez V."/>
        </authorList>
    </citation>
    <scope>NUCLEOTIDE SEQUENCE [LARGE SCALE GENOMIC DNA]</scope>
    <source>
        <strain evidence="6 7">IE4771</strain>
        <plasmid evidence="7">Plasmid pRetIE4771a</plasmid>
    </source>
</reference>
<gene>
    <name evidence="6" type="ORF">IE4771_PA00165</name>
</gene>
<dbReference type="Pfam" id="PF00753">
    <property type="entry name" value="Lactamase_B"/>
    <property type="match status" value="1"/>
</dbReference>
<keyword evidence="3 6" id="KW-0378">Hydrolase</keyword>
<feature type="domain" description="Metallo-beta-lactamase" evidence="5">
    <location>
        <begin position="66"/>
        <end position="269"/>
    </location>
</feature>
<dbReference type="HOGENOM" id="CLU_056519_0_0_5"/>
<dbReference type="PANTHER" id="PTHR42978:SF6">
    <property type="entry name" value="QUORUM-QUENCHING LACTONASE YTNP-RELATED"/>
    <property type="match status" value="1"/>
</dbReference>
<evidence type="ECO:0000256" key="4">
    <source>
        <dbReference type="ARBA" id="ARBA00022833"/>
    </source>
</evidence>
<dbReference type="CDD" id="cd07720">
    <property type="entry name" value="OPHC2-like_MBL-fold"/>
    <property type="match status" value="1"/>
</dbReference>
<dbReference type="Gene3D" id="3.60.15.10">
    <property type="entry name" value="Ribonuclease Z/Hydroxyacylglutathione hydrolase-like"/>
    <property type="match status" value="1"/>
</dbReference>